<keyword evidence="1" id="KW-0732">Signal</keyword>
<gene>
    <name evidence="2" type="ORF">ENU74_00560</name>
</gene>
<name>A0A7V3ZU01_UNCW3</name>
<organism evidence="2">
    <name type="scientific">candidate division WOR-3 bacterium</name>
    <dbReference type="NCBI Taxonomy" id="2052148"/>
    <lineage>
        <taxon>Bacteria</taxon>
        <taxon>Bacteria division WOR-3</taxon>
    </lineage>
</organism>
<feature type="chain" id="PRO_5031245952" description="CARDB domain-containing protein" evidence="1">
    <location>
        <begin position="19"/>
        <end position="574"/>
    </location>
</feature>
<reference evidence="2" key="1">
    <citation type="journal article" date="2020" name="mSystems">
        <title>Genome- and Community-Level Interaction Insights into Carbon Utilization and Element Cycling Functions of Hydrothermarchaeota in Hydrothermal Sediment.</title>
        <authorList>
            <person name="Zhou Z."/>
            <person name="Liu Y."/>
            <person name="Xu W."/>
            <person name="Pan J."/>
            <person name="Luo Z.H."/>
            <person name="Li M."/>
        </authorList>
    </citation>
    <scope>NUCLEOTIDE SEQUENCE [LARGE SCALE GENOMIC DNA]</scope>
    <source>
        <strain evidence="2">SpSt-697</strain>
    </source>
</reference>
<evidence type="ECO:0000256" key="1">
    <source>
        <dbReference type="SAM" id="SignalP"/>
    </source>
</evidence>
<dbReference type="EMBL" id="DTDR01000019">
    <property type="protein sequence ID" value="HGK63083.1"/>
    <property type="molecule type" value="Genomic_DNA"/>
</dbReference>
<proteinExistence type="predicted"/>
<dbReference type="Gene3D" id="2.60.40.10">
    <property type="entry name" value="Immunoglobulins"/>
    <property type="match status" value="1"/>
</dbReference>
<sequence>MVSLLLVFLMALSSNNLPSLPFFGGGGPDAYGYRWLDSDTVCPGAPTFSWISINGIGTRITGLADDNVVGPFPIGFEFPYYWYRVNRFYLGSNGYIAFDDNFLSAHPFQNVPNPSRPNNVLAPLMCDLDPGRGGSVWYWTNNRDTCIIEFDSVPFWNTGGMNSFQIILSKNDSIIRFQYLIQNGEPYGGWRSSGSSTIGIENVVGQVGLSYMHAGLPDYNLPHANLAIIFIPPESTNYVVNDMACWYVMNEQSEGIFIYSGDTVVLRGAVKNTGNRPANNFPVYCWVRSMPAGTIVFADTLQIATMTPGEIREITFNRRWVPTTTGQYAIDIKTGLSGDMVPNNDQIRLEARVVSYPGELRYEDLASPHGMWAWNGPGGYGAHFVPPRYPCRITQVKIYASATSATPISVLILKDNGPNNSPGETLYLTQTTISTQQWYNINVSPAVVINSGGFFVGGISNISNQPSFGMDTANTPSRQTWEYTTSWAKYRTADKHDVMIRAVVEMVPGVEEEIAASPLKRKEAWIMKAEEIKALKIKESELFNVNGQKISHIEKGGIYFLKEKDNYRKIIILH</sequence>
<protein>
    <recommendedName>
        <fullName evidence="3">CARDB domain-containing protein</fullName>
    </recommendedName>
</protein>
<evidence type="ECO:0008006" key="3">
    <source>
        <dbReference type="Google" id="ProtNLM"/>
    </source>
</evidence>
<dbReference type="AlphaFoldDB" id="A0A7V3ZU01"/>
<dbReference type="InterPro" id="IPR013783">
    <property type="entry name" value="Ig-like_fold"/>
</dbReference>
<comment type="caution">
    <text evidence="2">The sequence shown here is derived from an EMBL/GenBank/DDBJ whole genome shotgun (WGS) entry which is preliminary data.</text>
</comment>
<accession>A0A7V3ZU01</accession>
<feature type="signal peptide" evidence="1">
    <location>
        <begin position="1"/>
        <end position="18"/>
    </location>
</feature>
<evidence type="ECO:0000313" key="2">
    <source>
        <dbReference type="EMBL" id="HGK63083.1"/>
    </source>
</evidence>